<feature type="region of interest" description="Disordered" evidence="1">
    <location>
        <begin position="193"/>
        <end position="280"/>
    </location>
</feature>
<feature type="compositionally biased region" description="Low complexity" evidence="1">
    <location>
        <begin position="197"/>
        <end position="210"/>
    </location>
</feature>
<protein>
    <submittedName>
        <fullName evidence="2">Uncharacterized protein</fullName>
    </submittedName>
</protein>
<dbReference type="AlphaFoldDB" id="A0A7J0GCQ0"/>
<accession>A0A7J0GCQ0</accession>
<keyword evidence="3" id="KW-1185">Reference proteome</keyword>
<dbReference type="EMBL" id="BJWL01000020">
    <property type="protein sequence ID" value="GFZ08577.1"/>
    <property type="molecule type" value="Genomic_DNA"/>
</dbReference>
<gene>
    <name evidence="2" type="ORF">Acr_20g0003850</name>
</gene>
<comment type="caution">
    <text evidence="2">The sequence shown here is derived from an EMBL/GenBank/DDBJ whole genome shotgun (WGS) entry which is preliminary data.</text>
</comment>
<sequence>MLEGNHYLRLRKPNQPQTRLVTDSPDKDQYLNDFIWISGQWEFPACELDPFSIPRHRGYVPDLTDASRRGVIDGHPILSPLQIRGLGLRPRSLLSDEVSNLFEGTSAELRRLLEEAKGESSGSSKSSSSSWDVNLGDEGLDEEAEVEDGEEVDQVPAAAPLVPIALVLAPEPINLPSSDSDIAIVEPREIVEHSYSHNESSSSDSQGNEEIMAPKVRTLGKGQAPRIEPPMLPEAPDSSMPVLVENQSIAPSSMEGGKQKGKQSTEGTSRQKRGKDVADHAAETTAEFGGKLVMLGAQTKSELADARSVTEIATLQRNQAQQEASNLKAFACGEVYKKLFDCAFERAGDSSSAPPIQLPASLKQYSPIILPDFNEEEYATLPANEGNINTAVAEARTGIEGTVDGDRAREAEGDRAGEAESEASVPKSSVAFKLQTGIRLVLVVWLSWPLYHLQHSPSTEVLWKSCLISRQLSTRLKRIS</sequence>
<reference evidence="2 3" key="1">
    <citation type="submission" date="2019-07" db="EMBL/GenBank/DDBJ databases">
        <title>De Novo Assembly of kiwifruit Actinidia rufa.</title>
        <authorList>
            <person name="Sugita-Konishi S."/>
            <person name="Sato K."/>
            <person name="Mori E."/>
            <person name="Abe Y."/>
            <person name="Kisaki G."/>
            <person name="Hamano K."/>
            <person name="Suezawa K."/>
            <person name="Otani M."/>
            <person name="Fukuda T."/>
            <person name="Manabe T."/>
            <person name="Gomi K."/>
            <person name="Tabuchi M."/>
            <person name="Akimitsu K."/>
            <person name="Kataoka I."/>
        </authorList>
    </citation>
    <scope>NUCLEOTIDE SEQUENCE [LARGE SCALE GENOMIC DNA]</scope>
    <source>
        <strain evidence="3">cv. Fuchu</strain>
    </source>
</reference>
<proteinExistence type="predicted"/>
<feature type="compositionally biased region" description="Acidic residues" evidence="1">
    <location>
        <begin position="138"/>
        <end position="152"/>
    </location>
</feature>
<evidence type="ECO:0000313" key="3">
    <source>
        <dbReference type="Proteomes" id="UP000585474"/>
    </source>
</evidence>
<feature type="region of interest" description="Disordered" evidence="1">
    <location>
        <begin position="115"/>
        <end position="152"/>
    </location>
</feature>
<evidence type="ECO:0000256" key="1">
    <source>
        <dbReference type="SAM" id="MobiDB-lite"/>
    </source>
</evidence>
<feature type="compositionally biased region" description="Low complexity" evidence="1">
    <location>
        <begin position="120"/>
        <end position="130"/>
    </location>
</feature>
<feature type="region of interest" description="Disordered" evidence="1">
    <location>
        <begin position="401"/>
        <end position="422"/>
    </location>
</feature>
<organism evidence="2 3">
    <name type="scientific">Actinidia rufa</name>
    <dbReference type="NCBI Taxonomy" id="165716"/>
    <lineage>
        <taxon>Eukaryota</taxon>
        <taxon>Viridiplantae</taxon>
        <taxon>Streptophyta</taxon>
        <taxon>Embryophyta</taxon>
        <taxon>Tracheophyta</taxon>
        <taxon>Spermatophyta</taxon>
        <taxon>Magnoliopsida</taxon>
        <taxon>eudicotyledons</taxon>
        <taxon>Gunneridae</taxon>
        <taxon>Pentapetalae</taxon>
        <taxon>asterids</taxon>
        <taxon>Ericales</taxon>
        <taxon>Actinidiaceae</taxon>
        <taxon>Actinidia</taxon>
    </lineage>
</organism>
<feature type="compositionally biased region" description="Basic and acidic residues" evidence="1">
    <location>
        <begin position="404"/>
        <end position="418"/>
    </location>
</feature>
<dbReference type="Proteomes" id="UP000585474">
    <property type="component" value="Unassembled WGS sequence"/>
</dbReference>
<name>A0A7J0GCQ0_9ERIC</name>
<evidence type="ECO:0000313" key="2">
    <source>
        <dbReference type="EMBL" id="GFZ08577.1"/>
    </source>
</evidence>